<dbReference type="eggNOG" id="ENOG5031HIK">
    <property type="taxonomic scope" value="Bacteria"/>
</dbReference>
<evidence type="ECO:0000313" key="2">
    <source>
        <dbReference type="Proteomes" id="UP000013378"/>
    </source>
</evidence>
<gene>
    <name evidence="1" type="ORF">L21TH_1520</name>
</gene>
<dbReference type="PATRIC" id="fig|1304284.3.peg.1489"/>
<organism evidence="1 2">
    <name type="scientific">Caldisalinibacter kiritimatiensis</name>
    <dbReference type="NCBI Taxonomy" id="1304284"/>
    <lineage>
        <taxon>Bacteria</taxon>
        <taxon>Bacillati</taxon>
        <taxon>Bacillota</taxon>
        <taxon>Tissierellia</taxon>
        <taxon>Tissierellales</taxon>
        <taxon>Thermohalobacteraceae</taxon>
        <taxon>Caldisalinibacter</taxon>
    </lineage>
</organism>
<accession>R1CDP7</accession>
<name>R1CDP7_9FIRM</name>
<dbReference type="AlphaFoldDB" id="R1CDP7"/>
<keyword evidence="2" id="KW-1185">Reference proteome</keyword>
<evidence type="ECO:0000313" key="1">
    <source>
        <dbReference type="EMBL" id="EOD00410.1"/>
    </source>
</evidence>
<proteinExistence type="predicted"/>
<reference evidence="1 2" key="1">
    <citation type="journal article" date="2015" name="Geomicrobiol. J.">
        <title>Caldisalinibacter kiritimatiensis gen. nov., sp. nov., a moderately thermohalophilic thiosulfate-reducing bacterium from a hypersaline microbial mat.</title>
        <authorList>
            <person name="Ben Hania W."/>
            <person name="Joseph M."/>
            <person name="Fiebig A."/>
            <person name="Bunk B."/>
            <person name="Klenk H.-P."/>
            <person name="Fardeau M.-L."/>
            <person name="Spring S."/>
        </authorList>
    </citation>
    <scope>NUCLEOTIDE SEQUENCE [LARGE SCALE GENOMIC DNA]</scope>
    <source>
        <strain evidence="1 2">L21-TH-D2</strain>
    </source>
</reference>
<comment type="caution">
    <text evidence="1">The sequence shown here is derived from an EMBL/GenBank/DDBJ whole genome shotgun (WGS) entry which is preliminary data.</text>
</comment>
<sequence>MPLNQNFIIELQGKSYVTYEGLLDLAHQNNLRSISVELIQIPKKENNMTAICKATAITDKGTYTDYGDANPQSVNTTIVPHLIRMASTRAKARTLRDLTNIGITAIEELNLDNFNNECHEYNQYNDDINTFNPEPPTQRQIETIKKLSDSLNININYETLTKKTAGQLISKMLNEKYRKH</sequence>
<dbReference type="EMBL" id="ARZA01000173">
    <property type="protein sequence ID" value="EOD00410.1"/>
    <property type="molecule type" value="Genomic_DNA"/>
</dbReference>
<dbReference type="Proteomes" id="UP000013378">
    <property type="component" value="Unassembled WGS sequence"/>
</dbReference>
<protein>
    <submittedName>
        <fullName evidence="1">Uncharacterized protein</fullName>
    </submittedName>
</protein>